<evidence type="ECO:0000256" key="9">
    <source>
        <dbReference type="SAM" id="MobiDB-lite"/>
    </source>
</evidence>
<gene>
    <name evidence="13" type="primary">LOC108671598</name>
</gene>
<dbReference type="PANTHER" id="PTHR24270">
    <property type="entry name" value="LOW-DENSITY LIPOPROTEIN RECEPTOR-RELATED"/>
    <property type="match status" value="1"/>
</dbReference>
<evidence type="ECO:0000256" key="1">
    <source>
        <dbReference type="ARBA" id="ARBA00004401"/>
    </source>
</evidence>
<dbReference type="Pfam" id="PF00057">
    <property type="entry name" value="Ldl_recept_a"/>
    <property type="match status" value="2"/>
</dbReference>
<feature type="compositionally biased region" description="Polar residues" evidence="9">
    <location>
        <begin position="1088"/>
        <end position="1117"/>
    </location>
</feature>
<dbReference type="InterPro" id="IPR002172">
    <property type="entry name" value="LDrepeatLR_classA_rpt"/>
</dbReference>
<dbReference type="SUPFAM" id="SSF63501">
    <property type="entry name" value="Frizzled cysteine-rich domain"/>
    <property type="match status" value="1"/>
</dbReference>
<feature type="compositionally biased region" description="Low complexity" evidence="9">
    <location>
        <begin position="774"/>
        <end position="789"/>
    </location>
</feature>
<dbReference type="InterPro" id="IPR023415">
    <property type="entry name" value="LDLR_class-A_CS"/>
</dbReference>
<feature type="region of interest" description="Disordered" evidence="9">
    <location>
        <begin position="362"/>
        <end position="420"/>
    </location>
</feature>
<dbReference type="Gene3D" id="1.10.2000.10">
    <property type="entry name" value="Frizzled cysteine-rich domain"/>
    <property type="match status" value="1"/>
</dbReference>
<evidence type="ECO:0000256" key="6">
    <source>
        <dbReference type="ARBA" id="ARBA00023136"/>
    </source>
</evidence>
<proteinExistence type="predicted"/>
<feature type="domain" description="FZ" evidence="11">
    <location>
        <begin position="228"/>
        <end position="345"/>
    </location>
</feature>
<feature type="compositionally biased region" description="Basic and acidic residues" evidence="9">
    <location>
        <begin position="576"/>
        <end position="586"/>
    </location>
</feature>
<feature type="transmembrane region" description="Helical" evidence="10">
    <location>
        <begin position="51"/>
        <end position="75"/>
    </location>
</feature>
<dbReference type="PROSITE" id="PS50068">
    <property type="entry name" value="LDLRA_2"/>
    <property type="match status" value="2"/>
</dbReference>
<feature type="region of interest" description="Disordered" evidence="9">
    <location>
        <begin position="971"/>
        <end position="998"/>
    </location>
</feature>
<keyword evidence="3" id="KW-0677">Repeat</keyword>
<dbReference type="CDD" id="cd00112">
    <property type="entry name" value="LDLa"/>
    <property type="match status" value="2"/>
</dbReference>
<evidence type="ECO:0000313" key="12">
    <source>
        <dbReference type="Proteomes" id="UP000694843"/>
    </source>
</evidence>
<evidence type="ECO:0000256" key="5">
    <source>
        <dbReference type="ARBA" id="ARBA00022989"/>
    </source>
</evidence>
<evidence type="ECO:0000256" key="8">
    <source>
        <dbReference type="PROSITE-ProRule" id="PRU00124"/>
    </source>
</evidence>
<organism evidence="12 13">
    <name type="scientific">Hyalella azteca</name>
    <name type="common">Amphipod</name>
    <dbReference type="NCBI Taxonomy" id="294128"/>
    <lineage>
        <taxon>Eukaryota</taxon>
        <taxon>Metazoa</taxon>
        <taxon>Ecdysozoa</taxon>
        <taxon>Arthropoda</taxon>
        <taxon>Crustacea</taxon>
        <taxon>Multicrustacea</taxon>
        <taxon>Malacostraca</taxon>
        <taxon>Eumalacostraca</taxon>
        <taxon>Peracarida</taxon>
        <taxon>Amphipoda</taxon>
        <taxon>Senticaudata</taxon>
        <taxon>Talitrida</taxon>
        <taxon>Talitroidea</taxon>
        <taxon>Hyalellidae</taxon>
        <taxon>Hyalella</taxon>
    </lineage>
</organism>
<dbReference type="SMART" id="SM00063">
    <property type="entry name" value="FRI"/>
    <property type="match status" value="1"/>
</dbReference>
<keyword evidence="6 10" id="KW-0472">Membrane</keyword>
<dbReference type="Gene3D" id="4.10.400.10">
    <property type="entry name" value="Low-density Lipoprotein Receptor"/>
    <property type="match status" value="2"/>
</dbReference>
<accession>A0A8B7NN97</accession>
<dbReference type="AlphaFoldDB" id="A0A8B7NN97"/>
<dbReference type="PROSITE" id="PS01209">
    <property type="entry name" value="LDLRA_1"/>
    <property type="match status" value="1"/>
</dbReference>
<dbReference type="Pfam" id="PF01392">
    <property type="entry name" value="Fz"/>
    <property type="match status" value="1"/>
</dbReference>
<feature type="compositionally biased region" description="Basic and acidic residues" evidence="9">
    <location>
        <begin position="389"/>
        <end position="400"/>
    </location>
</feature>
<dbReference type="GO" id="GO:0016192">
    <property type="term" value="P:vesicle-mediated transport"/>
    <property type="evidence" value="ECO:0007669"/>
    <property type="project" value="UniProtKB-ARBA"/>
</dbReference>
<dbReference type="InterPro" id="IPR050685">
    <property type="entry name" value="LDLR"/>
</dbReference>
<dbReference type="GO" id="GO:0005886">
    <property type="term" value="C:plasma membrane"/>
    <property type="evidence" value="ECO:0007669"/>
    <property type="project" value="UniProtKB-SubCell"/>
</dbReference>
<feature type="region of interest" description="Disordered" evidence="9">
    <location>
        <begin position="1014"/>
        <end position="1227"/>
    </location>
</feature>
<feature type="compositionally biased region" description="Basic and acidic residues" evidence="9">
    <location>
        <begin position="740"/>
        <end position="755"/>
    </location>
</feature>
<feature type="region of interest" description="Disordered" evidence="9">
    <location>
        <begin position="898"/>
        <end position="943"/>
    </location>
</feature>
<dbReference type="PANTHER" id="PTHR24270:SF62">
    <property type="entry name" value="LOW-DENSITY LIPOPROTEIN RECEPTOR-RELATED PROTEIN 2"/>
    <property type="match status" value="1"/>
</dbReference>
<evidence type="ECO:0000256" key="7">
    <source>
        <dbReference type="ARBA" id="ARBA00023157"/>
    </source>
</evidence>
<reference evidence="13" key="1">
    <citation type="submission" date="2025-08" db="UniProtKB">
        <authorList>
            <consortium name="RefSeq"/>
        </authorList>
    </citation>
    <scope>IDENTIFICATION</scope>
    <source>
        <tissue evidence="13">Whole organism</tissue>
    </source>
</reference>
<feature type="compositionally biased region" description="Basic residues" evidence="9">
    <location>
        <begin position="973"/>
        <end position="987"/>
    </location>
</feature>
<evidence type="ECO:0000256" key="2">
    <source>
        <dbReference type="ARBA" id="ARBA00022692"/>
    </source>
</evidence>
<protein>
    <submittedName>
        <fullName evidence="13">Uncharacterized protein LOC108671598 isoform X1</fullName>
    </submittedName>
</protein>
<dbReference type="InterPro" id="IPR020067">
    <property type="entry name" value="Frizzled_dom"/>
</dbReference>
<feature type="region of interest" description="Disordered" evidence="9">
    <location>
        <begin position="166"/>
        <end position="216"/>
    </location>
</feature>
<feature type="disulfide bond" evidence="8">
    <location>
        <begin position="446"/>
        <end position="461"/>
    </location>
</feature>
<dbReference type="InterPro" id="IPR036790">
    <property type="entry name" value="Frizzled_dom_sf"/>
</dbReference>
<evidence type="ECO:0000256" key="10">
    <source>
        <dbReference type="SAM" id="Phobius"/>
    </source>
</evidence>
<feature type="compositionally biased region" description="Basic and acidic residues" evidence="9">
    <location>
        <begin position="1160"/>
        <end position="1176"/>
    </location>
</feature>
<keyword evidence="7 8" id="KW-1015">Disulfide bond</keyword>
<dbReference type="KEGG" id="hazt:108671598"/>
<keyword evidence="2 10" id="KW-0812">Transmembrane</keyword>
<dbReference type="PRINTS" id="PR00261">
    <property type="entry name" value="LDLRECEPTOR"/>
</dbReference>
<evidence type="ECO:0000256" key="4">
    <source>
        <dbReference type="ARBA" id="ARBA00022968"/>
    </source>
</evidence>
<keyword evidence="5 10" id="KW-1133">Transmembrane helix</keyword>
<name>A0A8B7NN97_HYAAZ</name>
<sequence length="1227" mass="136630">MRCIIRSHHQDYKLPLPHEEGEAGGRLEPDPRYGRCCSSVCRPGYALRDALLGLLVLLGLAVVVAVIFVVCFYVIPDEKQLIEEGLLSGSAEEVIGGLVEVNEITLQDGDKYKILPNDSGKSTAGRSQDFNTFSTAASFEAPTTKISSADSSQFKVFQDAADVVSPTRDSEARLEGRDNVHSGPRVPESHHHEHNLGHHDERPRIEGGMPHGEGTEHEEEIDFFANLDPEPVCGTVQLPMCTSSVPWNLAGLPNWLGHRAVEEVFASLDIVKSLLVESECSALAPLYACSILEPPCRDAKVLPPCRSFCLDVARSCEVPDSSGVAAMFDCGKFPDSSDPSVCVSAQQEPLHLTNSAIDTQHDTLPNEHFQNSANVPNLHNTNSMQHLPDQSKSDLDHDTHFVPSTQSSTDDDKSESGPAEDGLAICTMEMFMCLDGSDCLLNSYVCDGNQNCADNSDENNCTVSRPECSGADDFQCASTGLCVPSSWLCDGADDCRDNSDEQNCPQHREGFVPLTNDDNKGNPVNGVDATLQSTNGQGEGGNENPPSQKESGTGEPYMSGGVKSKFSAPVSRYHPKVPEFDRKDSAEIDVEQQSGAPEPDAPPFAYDEYDSNNPAVINEPALVGPSLNDPGLLESVYGPNLEFNRDEEAVLRDEPENFESEAKTSDNQVAPSEESADDVPHPVLQSRPFNGNFEPSDDSEAGSESAVIGKEDINLHPIPDVDYPAKETFSVDSSSSVDQRVVRFKNEKVDYHDSLGSENQDLNNPEAPEKLLKSTSESDSSPSTSRTPSQRIRERLAGANRRRFPPSAVPDQQVKTEGSSDDIADSETSITARPTRPPSRLEGFQERFREWRQQRRPTLPADMQPLQATRLPEVNRVTPVERRYELIRRRPQRVNNVKETREEISEAEIPVSKSSSEVLGGEEPADNFENPSIGQPVTLPKNVLPETNPNIYNEEHEENIADNKPIQDYHQAAPHRRRIQNRNRIPNRRIQQQDQMPYDATQTVAEETYPAMLHRSDGTDEPEHEEARRPSVIHQEPIEVYDEEENSFNENEAGDTNVPNVRDYDSRRDNEEYDSESARERYEPPTYTPRQYQGQSVNQYRQESDTESQFNPPNNFRVSFPLPRNTGSSRPALYRHRSQQPPLPNDAGPARSENSFQFNGHEREQQQHHQAEHPQEPHQNNFQYREDALTSELHYDVPAVNQRPFRIYHPSGEGRHDPYSSARERPL</sequence>
<feature type="compositionally biased region" description="Basic and acidic residues" evidence="9">
    <location>
        <begin position="1212"/>
        <end position="1227"/>
    </location>
</feature>
<dbReference type="OrthoDB" id="6367965at2759"/>
<feature type="region of interest" description="Disordered" evidence="9">
    <location>
        <begin position="499"/>
        <end position="843"/>
    </location>
</feature>
<keyword evidence="12" id="KW-1185">Reference proteome</keyword>
<feature type="disulfide bond" evidence="8">
    <location>
        <begin position="489"/>
        <end position="504"/>
    </location>
</feature>
<dbReference type="CDD" id="cd07066">
    <property type="entry name" value="CRD_FZ"/>
    <property type="match status" value="1"/>
</dbReference>
<comment type="caution">
    <text evidence="8">Lacks conserved residue(s) required for the propagation of feature annotation.</text>
</comment>
<evidence type="ECO:0000256" key="3">
    <source>
        <dbReference type="ARBA" id="ARBA00022737"/>
    </source>
</evidence>
<dbReference type="InterPro" id="IPR036055">
    <property type="entry name" value="LDL_receptor-like_sf"/>
</dbReference>
<feature type="compositionally biased region" description="Basic and acidic residues" evidence="9">
    <location>
        <begin position="168"/>
        <end position="180"/>
    </location>
</feature>
<feature type="compositionally biased region" description="Polar residues" evidence="9">
    <location>
        <begin position="368"/>
        <end position="388"/>
    </location>
</feature>
<dbReference type="SMART" id="SM00192">
    <property type="entry name" value="LDLa"/>
    <property type="match status" value="2"/>
</dbReference>
<evidence type="ECO:0000313" key="13">
    <source>
        <dbReference type="RefSeq" id="XP_018014651.1"/>
    </source>
</evidence>
<dbReference type="GeneID" id="108671598"/>
<keyword evidence="4" id="KW-0735">Signal-anchor</keyword>
<dbReference type="SUPFAM" id="SSF57424">
    <property type="entry name" value="LDL receptor-like module"/>
    <property type="match status" value="2"/>
</dbReference>
<dbReference type="Proteomes" id="UP000694843">
    <property type="component" value="Unplaced"/>
</dbReference>
<dbReference type="PROSITE" id="PS50038">
    <property type="entry name" value="FZ"/>
    <property type="match status" value="1"/>
</dbReference>
<feature type="compositionally biased region" description="Basic and acidic residues" evidence="9">
    <location>
        <begin position="1062"/>
        <end position="1083"/>
    </location>
</feature>
<evidence type="ECO:0000259" key="11">
    <source>
        <dbReference type="PROSITE" id="PS50038"/>
    </source>
</evidence>
<feature type="compositionally biased region" description="Low complexity" evidence="9">
    <location>
        <begin position="730"/>
        <end position="739"/>
    </location>
</feature>
<feature type="compositionally biased region" description="Basic and acidic residues" evidence="9">
    <location>
        <begin position="187"/>
        <end position="205"/>
    </location>
</feature>
<comment type="subcellular location">
    <subcellularLocation>
        <location evidence="1">Cell membrane</location>
        <topology evidence="1">Single-pass type II membrane protein</topology>
    </subcellularLocation>
</comment>
<dbReference type="RefSeq" id="XP_018014651.1">
    <property type="nucleotide sequence ID" value="XM_018159162.2"/>
</dbReference>
<feature type="compositionally biased region" description="Basic and acidic residues" evidence="9">
    <location>
        <begin position="643"/>
        <end position="664"/>
    </location>
</feature>